<organism evidence="2 3">
    <name type="scientific">Paenibacillus albilobatus</name>
    <dbReference type="NCBI Taxonomy" id="2716884"/>
    <lineage>
        <taxon>Bacteria</taxon>
        <taxon>Bacillati</taxon>
        <taxon>Bacillota</taxon>
        <taxon>Bacilli</taxon>
        <taxon>Bacillales</taxon>
        <taxon>Paenibacillaceae</taxon>
        <taxon>Paenibacillus</taxon>
    </lineage>
</organism>
<dbReference type="InterPro" id="IPR002575">
    <property type="entry name" value="Aminoglycoside_PTrfase"/>
</dbReference>
<protein>
    <submittedName>
        <fullName evidence="2">Aminoglycoside phosphotransferase</fullName>
    </submittedName>
</protein>
<evidence type="ECO:0000313" key="2">
    <source>
        <dbReference type="EMBL" id="GIO29778.1"/>
    </source>
</evidence>
<dbReference type="PANTHER" id="PTHR41283">
    <property type="entry name" value="AMINOGLYCOSIDE PHOSPHOTRANSFERASE"/>
    <property type="match status" value="1"/>
</dbReference>
<evidence type="ECO:0000259" key="1">
    <source>
        <dbReference type="Pfam" id="PF01636"/>
    </source>
</evidence>
<proteinExistence type="predicted"/>
<dbReference type="Gene3D" id="3.90.1200.10">
    <property type="match status" value="1"/>
</dbReference>
<name>A0A919XG42_9BACL</name>
<dbReference type="Proteomes" id="UP000679779">
    <property type="component" value="Unassembled WGS sequence"/>
</dbReference>
<dbReference type="RefSeq" id="WP_160037564.1">
    <property type="nucleotide sequence ID" value="NZ_BORQ01000001.1"/>
</dbReference>
<dbReference type="Pfam" id="PF01636">
    <property type="entry name" value="APH"/>
    <property type="match status" value="1"/>
</dbReference>
<evidence type="ECO:0000313" key="3">
    <source>
        <dbReference type="Proteomes" id="UP000679779"/>
    </source>
</evidence>
<keyword evidence="3" id="KW-1185">Reference proteome</keyword>
<dbReference type="InterPro" id="IPR011009">
    <property type="entry name" value="Kinase-like_dom_sf"/>
</dbReference>
<dbReference type="PANTHER" id="PTHR41283:SF1">
    <property type="entry name" value="AMINOGLYCOSIDE PHOSPHOTRANSFERASE DOMAIN-CONTAINING PROTEIN"/>
    <property type="match status" value="1"/>
</dbReference>
<dbReference type="AlphaFoldDB" id="A0A919XG42"/>
<gene>
    <name evidence="2" type="ORF">J2TS6_09190</name>
</gene>
<accession>A0A919XG42</accession>
<sequence>MVDETVELRARVERIPLLAGSGEPRLIAKGFSEDRKYVVTKGNERFLLRVFDLRQYPRKEMEYKALERMRQENVLCSRALELGRWEEANLGYIVFTYIDGDEGADVVCSYPEETQYEIGLEAGAELLKIHRYEAPDSVGSWHERERKKHERNKEQYRGCGIRFSGDARLLAFIEEHLDAMTDRPNRFQHDDFHLANLVVKDGHLSGVIDFNRCDWGDPIHDFLKIGFFSADISTAFAVGQIHGYHQGREPDAEFWRLYSLYLAMNLVGSVAWTLKVHPDGLNDMLARIGRVLEEHRNFETLIPAWYTNHTRKKAST</sequence>
<dbReference type="EMBL" id="BORQ01000001">
    <property type="protein sequence ID" value="GIO29778.1"/>
    <property type="molecule type" value="Genomic_DNA"/>
</dbReference>
<comment type="caution">
    <text evidence="2">The sequence shown here is derived from an EMBL/GenBank/DDBJ whole genome shotgun (WGS) entry which is preliminary data.</text>
</comment>
<reference evidence="2" key="1">
    <citation type="submission" date="2021-03" db="EMBL/GenBank/DDBJ databases">
        <title>Antimicrobial resistance genes in bacteria isolated from Japanese honey, and their potential for conferring macrolide and lincosamide resistance in the American foulbrood pathogen Paenibacillus larvae.</title>
        <authorList>
            <person name="Okamoto M."/>
            <person name="Kumagai M."/>
            <person name="Kanamori H."/>
            <person name="Takamatsu D."/>
        </authorList>
    </citation>
    <scope>NUCLEOTIDE SEQUENCE</scope>
    <source>
        <strain evidence="2">J2TS6</strain>
    </source>
</reference>
<feature type="domain" description="Aminoglycoside phosphotransferase" evidence="1">
    <location>
        <begin position="25"/>
        <end position="253"/>
    </location>
</feature>
<dbReference type="SUPFAM" id="SSF56112">
    <property type="entry name" value="Protein kinase-like (PK-like)"/>
    <property type="match status" value="1"/>
</dbReference>